<dbReference type="Gene3D" id="1.10.10.2910">
    <property type="match status" value="1"/>
</dbReference>
<dbReference type="Pfam" id="PF06114">
    <property type="entry name" value="Peptidase_M78"/>
    <property type="match status" value="1"/>
</dbReference>
<protein>
    <recommendedName>
        <fullName evidence="1">IrrE N-terminal-like domain-containing protein</fullName>
    </recommendedName>
</protein>
<dbReference type="EMBL" id="BJUD01000004">
    <property type="protein sequence ID" value="GEK28118.1"/>
    <property type="molecule type" value="Genomic_DNA"/>
</dbReference>
<accession>A0A510VMF5</accession>
<dbReference type="Proteomes" id="UP000321429">
    <property type="component" value="Unassembled WGS sequence"/>
</dbReference>
<dbReference type="InterPro" id="IPR010359">
    <property type="entry name" value="IrrE_HExxH"/>
</dbReference>
<gene>
    <name evidence="2" type="ORF">LSI01_04290</name>
</gene>
<dbReference type="RefSeq" id="WP_225425825.1">
    <property type="nucleotide sequence ID" value="NZ_BJUD01000004.1"/>
</dbReference>
<reference evidence="2 3" key="1">
    <citation type="submission" date="2019-07" db="EMBL/GenBank/DDBJ databases">
        <title>Whole genome shotgun sequence of Lactobacillus siliginis NBRC 101315.</title>
        <authorList>
            <person name="Hosoyama A."/>
            <person name="Uohara A."/>
            <person name="Ohji S."/>
            <person name="Ichikawa N."/>
        </authorList>
    </citation>
    <scope>NUCLEOTIDE SEQUENCE [LARGE SCALE GENOMIC DNA]</scope>
    <source>
        <strain evidence="2 3">NBRC 101315</strain>
    </source>
</reference>
<evidence type="ECO:0000313" key="2">
    <source>
        <dbReference type="EMBL" id="GEK28118.1"/>
    </source>
</evidence>
<proteinExistence type="predicted"/>
<name>A0A510VMF5_9LACO</name>
<dbReference type="AlphaFoldDB" id="A0A510VMF5"/>
<feature type="domain" description="IrrE N-terminal-like" evidence="1">
    <location>
        <begin position="24"/>
        <end position="81"/>
    </location>
</feature>
<evidence type="ECO:0000313" key="3">
    <source>
        <dbReference type="Proteomes" id="UP000321429"/>
    </source>
</evidence>
<organism evidence="2 3">
    <name type="scientific">Furfurilactobacillus siliginis</name>
    <dbReference type="NCBI Taxonomy" id="348151"/>
    <lineage>
        <taxon>Bacteria</taxon>
        <taxon>Bacillati</taxon>
        <taxon>Bacillota</taxon>
        <taxon>Bacilli</taxon>
        <taxon>Lactobacillales</taxon>
        <taxon>Lactobacillaceae</taxon>
        <taxon>Furfurilactobacillus</taxon>
    </lineage>
</organism>
<evidence type="ECO:0000259" key="1">
    <source>
        <dbReference type="Pfam" id="PF06114"/>
    </source>
</evidence>
<sequence>MNINKITEYMVDKYHTAGPFQIAEKLNVQTDWISIDDFPLGKTIYDSNSPLILLNENIKNSSQRYFVMCHELGHVFYKKDQLVTTQQPIMVTPN</sequence>
<comment type="caution">
    <text evidence="2">The sequence shown here is derived from an EMBL/GenBank/DDBJ whole genome shotgun (WGS) entry which is preliminary data.</text>
</comment>